<protein>
    <submittedName>
        <fullName evidence="1">Uncharacterized protein</fullName>
    </submittedName>
</protein>
<dbReference type="EMBL" id="JAUCMX010000013">
    <property type="protein sequence ID" value="KAK3526139.1"/>
    <property type="molecule type" value="Genomic_DNA"/>
</dbReference>
<dbReference type="AlphaFoldDB" id="A0AAE0QN45"/>
<comment type="caution">
    <text evidence="1">The sequence shown here is derived from an EMBL/GenBank/DDBJ whole genome shotgun (WGS) entry which is preliminary data.</text>
</comment>
<organism evidence="1 2">
    <name type="scientific">Hemibagrus guttatus</name>
    <dbReference type="NCBI Taxonomy" id="175788"/>
    <lineage>
        <taxon>Eukaryota</taxon>
        <taxon>Metazoa</taxon>
        <taxon>Chordata</taxon>
        <taxon>Craniata</taxon>
        <taxon>Vertebrata</taxon>
        <taxon>Euteleostomi</taxon>
        <taxon>Actinopterygii</taxon>
        <taxon>Neopterygii</taxon>
        <taxon>Teleostei</taxon>
        <taxon>Ostariophysi</taxon>
        <taxon>Siluriformes</taxon>
        <taxon>Bagridae</taxon>
        <taxon>Hemibagrus</taxon>
    </lineage>
</organism>
<sequence length="68" mass="7860">SLLDSFQSQTKRHYQPLIVPSGAEALPRTRVKSRESGYLQLYTYPRPKLVSSQTEYNCSYIPQRPKLS</sequence>
<proteinExistence type="predicted"/>
<evidence type="ECO:0000313" key="2">
    <source>
        <dbReference type="Proteomes" id="UP001274896"/>
    </source>
</evidence>
<gene>
    <name evidence="1" type="ORF">QTP70_016117</name>
</gene>
<feature type="non-terminal residue" evidence="1">
    <location>
        <position position="68"/>
    </location>
</feature>
<evidence type="ECO:0000313" key="1">
    <source>
        <dbReference type="EMBL" id="KAK3526139.1"/>
    </source>
</evidence>
<name>A0AAE0QN45_9TELE</name>
<dbReference type="Proteomes" id="UP001274896">
    <property type="component" value="Unassembled WGS sequence"/>
</dbReference>
<keyword evidence="2" id="KW-1185">Reference proteome</keyword>
<accession>A0AAE0QN45</accession>
<reference evidence="1" key="1">
    <citation type="submission" date="2023-06" db="EMBL/GenBank/DDBJ databases">
        <title>Male Hemibagrus guttatus genome.</title>
        <authorList>
            <person name="Bian C."/>
        </authorList>
    </citation>
    <scope>NUCLEOTIDE SEQUENCE</scope>
    <source>
        <strain evidence="1">Male_cb2023</strain>
        <tissue evidence="1">Muscle</tissue>
    </source>
</reference>
<feature type="non-terminal residue" evidence="1">
    <location>
        <position position="1"/>
    </location>
</feature>